<dbReference type="InterPro" id="IPR008619">
    <property type="entry name" value="Filamentous_hemagglutn_rpt"/>
</dbReference>
<feature type="domain" description="Filamentous haemagglutinin FhaB/tRNA nuclease CdiA-like TPS" evidence="2">
    <location>
        <begin position="41"/>
        <end position="161"/>
    </location>
</feature>
<dbReference type="EMBL" id="CP012808">
    <property type="protein sequence ID" value="ALH96277.1"/>
    <property type="molecule type" value="Genomic_DNA"/>
</dbReference>
<dbReference type="Pfam" id="PF05594">
    <property type="entry name" value="Fil_haemagg"/>
    <property type="match status" value="10"/>
</dbReference>
<keyword evidence="4" id="KW-1185">Reference proteome</keyword>
<feature type="chain" id="PRO_5006039426" description="Filamentous haemagglutinin FhaB/tRNA nuclease CdiA-like TPS domain-containing protein" evidence="1">
    <location>
        <begin position="28"/>
        <end position="1020"/>
    </location>
</feature>
<name>A0A0N9VFY8_9GAMM</name>
<dbReference type="RefSeq" id="WP_054582160.1">
    <property type="nucleotide sequence ID" value="NZ_CP012808.1"/>
</dbReference>
<dbReference type="InterPro" id="IPR010069">
    <property type="entry name" value="CdiA_FHA1_rpt"/>
</dbReference>
<dbReference type="STRING" id="1324350.AOY20_12430"/>
<organism evidence="3 4">
    <name type="scientific">Acinetobacter equi</name>
    <dbReference type="NCBI Taxonomy" id="1324350"/>
    <lineage>
        <taxon>Bacteria</taxon>
        <taxon>Pseudomonadati</taxon>
        <taxon>Pseudomonadota</taxon>
        <taxon>Gammaproteobacteria</taxon>
        <taxon>Moraxellales</taxon>
        <taxon>Moraxellaceae</taxon>
        <taxon>Acinetobacter</taxon>
    </lineage>
</organism>
<evidence type="ECO:0000313" key="4">
    <source>
        <dbReference type="Proteomes" id="UP000064939"/>
    </source>
</evidence>
<dbReference type="Pfam" id="PF05860">
    <property type="entry name" value="TPS"/>
    <property type="match status" value="1"/>
</dbReference>
<dbReference type="AlphaFoldDB" id="A0A0N9VFY8"/>
<feature type="signal peptide" evidence="1">
    <location>
        <begin position="1"/>
        <end position="27"/>
    </location>
</feature>
<protein>
    <recommendedName>
        <fullName evidence="2">Filamentous haemagglutinin FhaB/tRNA nuclease CdiA-like TPS domain-containing protein</fullName>
    </recommendedName>
</protein>
<evidence type="ECO:0000256" key="1">
    <source>
        <dbReference type="SAM" id="SignalP"/>
    </source>
</evidence>
<dbReference type="KEGG" id="aei:AOY20_12430"/>
<dbReference type="InterPro" id="IPR008638">
    <property type="entry name" value="FhaB/CdiA-like_TPS"/>
</dbReference>
<evidence type="ECO:0000259" key="2">
    <source>
        <dbReference type="SMART" id="SM00912"/>
    </source>
</evidence>
<dbReference type="NCBIfam" id="TIGR01731">
    <property type="entry name" value="fil_hemag_20aa"/>
    <property type="match status" value="10"/>
</dbReference>
<dbReference type="OrthoDB" id="2664633at2"/>
<proteinExistence type="predicted"/>
<dbReference type="InterPro" id="IPR011050">
    <property type="entry name" value="Pectin_lyase_fold/virulence"/>
</dbReference>
<gene>
    <name evidence="3" type="ORF">AOY20_12430</name>
</gene>
<dbReference type="SMART" id="SM00912">
    <property type="entry name" value="Haemagg_act"/>
    <property type="match status" value="1"/>
</dbReference>
<accession>A0A0N9VFY8</accession>
<reference evidence="3 4" key="1">
    <citation type="journal article" date="2015" name="Int. J. Syst. Evol. Microbiol.">
        <title>Acinetobacter equi sp. nov. isolated from horse faeces.</title>
        <authorList>
            <person name="Poppel M.T."/>
            <person name="Skiebe E."/>
            <person name="Laue M."/>
            <person name="Bergmann H."/>
            <person name="Ebersberger I."/>
            <person name="Garn T."/>
            <person name="Fruth A."/>
            <person name="Baumgardt S."/>
            <person name="Busse H.J."/>
            <person name="Wilharm G."/>
        </authorList>
    </citation>
    <scope>NUCLEOTIDE SEQUENCE [LARGE SCALE GENOMIC DNA]</scope>
    <source>
        <strain evidence="3 4">114</strain>
    </source>
</reference>
<evidence type="ECO:0000313" key="3">
    <source>
        <dbReference type="EMBL" id="ALH96277.1"/>
    </source>
</evidence>
<sequence>MSDKQQIMKLNPLTVSILFALPMTAQAANIQMVNGSNIASTNGVPVININQANSNGISHNIYDRLNVGREGVIFNNSQNGANTVLAGQIAGNANLASGTASVILNEVTSRNASTLNGMMEVAGDKAQLIIANPNGITCNDCGFINSESVTLTTGTPDLVNGELKGYSVNGGIITTNGLTSDSPTAILARSIVVNGDIYADQQLDLIAGNNYVDTNNNVTGAAQATGSRNTYSIDVAKLGGMYSDKINLVSTENGVGVRNQGNIVGQVGGIKIDANGRLLNNSAQITAVGDVAIKTNGVLENTSGQINSNGSIIVDTNKYSVSNNKTGNIEANNAVQINSGRIDNTNGYIAGNSAVQINTNNNELVNNGKGTNVGISGGDVVLNTAKLNNYNGQIQGDNVSTNSNYLYNLNGQIQAQNDLNITSTGALDNTNGLLSAVNGGVDIVAVNSTLYNKKTDTSPQGSTGIVAGNGGISISVANLENYAGYIQTEGDVDLAVSHHINNTYGSIYADGDIDIQSKVLTNNQSNIIADQNVNIDLKGDISNYLSYISAKNGDVSIGATNINNNGGVITGENIDLDAMYHIYNAPGLISANKALTVNAGHSVQNLSSEHLTASYGKYLGLTDQDGGMYGKDGVTINTLTLNNTKGKIIAEQGDITIESSHGLYNDLGTIDANGDIDIQSKFLTGNQSKIIADQNVNINLQGDMTNYLSYVTAKNGDVSINGANINNNGGVITGTNIDIDADYHLYNAPGLIAASNELTVNAGHSVQNLSSEHFSTSYGKHLGLTDQNGGMYGRNGIVINSLNLNNTKGHIISENAAIKIDLGHDLHNDYGLISSGNGGLVPNRLVAGATTIQAGHKISNNYGTIYSTGDMTLDSDVFYMAGGGSTIQGNATGFIVADGALSINVRKGDVHNYGWIVGREKLTMNVSGYLKNLNTIYSDRDADLTAGNAIYNFQNILSGNSLNLTSGSYIKNDGTIYSDGHTSIDATYIYNTSYGSILGGGQGLDLNDTQLMGYGLVFGL</sequence>
<dbReference type="InterPro" id="IPR012334">
    <property type="entry name" value="Pectin_lyas_fold"/>
</dbReference>
<keyword evidence="1" id="KW-0732">Signal</keyword>
<dbReference type="Gene3D" id="2.160.20.10">
    <property type="entry name" value="Single-stranded right-handed beta-helix, Pectin lyase-like"/>
    <property type="match status" value="1"/>
</dbReference>
<dbReference type="SUPFAM" id="SSF51126">
    <property type="entry name" value="Pectin lyase-like"/>
    <property type="match status" value="1"/>
</dbReference>
<dbReference type="NCBIfam" id="TIGR01901">
    <property type="entry name" value="adhes_NPXG"/>
    <property type="match status" value="1"/>
</dbReference>
<dbReference type="Proteomes" id="UP000064939">
    <property type="component" value="Chromosome"/>
</dbReference>